<dbReference type="STRING" id="1798495.A3C19_03145"/>
<evidence type="ECO:0008006" key="3">
    <source>
        <dbReference type="Google" id="ProtNLM"/>
    </source>
</evidence>
<dbReference type="EMBL" id="MFLI01000011">
    <property type="protein sequence ID" value="OGG62238.1"/>
    <property type="molecule type" value="Genomic_DNA"/>
</dbReference>
<reference evidence="1 2" key="1">
    <citation type="journal article" date="2016" name="Nat. Commun.">
        <title>Thousands of microbial genomes shed light on interconnected biogeochemical processes in an aquifer system.</title>
        <authorList>
            <person name="Anantharaman K."/>
            <person name="Brown C.T."/>
            <person name="Hug L.A."/>
            <person name="Sharon I."/>
            <person name="Castelle C.J."/>
            <person name="Probst A.J."/>
            <person name="Thomas B.C."/>
            <person name="Singh A."/>
            <person name="Wilkins M.J."/>
            <person name="Karaoz U."/>
            <person name="Brodie E.L."/>
            <person name="Williams K.H."/>
            <person name="Hubbard S.S."/>
            <person name="Banfield J.F."/>
        </authorList>
    </citation>
    <scope>NUCLEOTIDE SEQUENCE [LARGE SCALE GENOMIC DNA]</scope>
</reference>
<evidence type="ECO:0000313" key="2">
    <source>
        <dbReference type="Proteomes" id="UP000178532"/>
    </source>
</evidence>
<dbReference type="AlphaFoldDB" id="A0A1F6DLD7"/>
<accession>A0A1F6DLD7</accession>
<dbReference type="InterPro" id="IPR013783">
    <property type="entry name" value="Ig-like_fold"/>
</dbReference>
<comment type="caution">
    <text evidence="1">The sequence shown here is derived from an EMBL/GenBank/DDBJ whole genome shotgun (WGS) entry which is preliminary data.</text>
</comment>
<protein>
    <recommendedName>
        <fullName evidence="3">IPT/TIG domain-containing protein</fullName>
    </recommendedName>
</protein>
<gene>
    <name evidence="1" type="ORF">A3C19_03145</name>
</gene>
<dbReference type="Proteomes" id="UP000178532">
    <property type="component" value="Unassembled WGS sequence"/>
</dbReference>
<dbReference type="Gene3D" id="2.60.40.10">
    <property type="entry name" value="Immunoglobulins"/>
    <property type="match status" value="1"/>
</dbReference>
<evidence type="ECO:0000313" key="1">
    <source>
        <dbReference type="EMBL" id="OGG62238.1"/>
    </source>
</evidence>
<organism evidence="1 2">
    <name type="scientific">Candidatus Kaiserbacteria bacterium RIFCSPHIGHO2_02_FULL_54_22</name>
    <dbReference type="NCBI Taxonomy" id="1798495"/>
    <lineage>
        <taxon>Bacteria</taxon>
        <taxon>Candidatus Kaiseribacteriota</taxon>
    </lineage>
</organism>
<proteinExistence type="predicted"/>
<sequence>MIRYLIACVLIVLIGYGLIKAWPLLVGPSLSIISPVNNVSYPGGIVVVQGNARRATTLTLNGAPLLHDQRGDFSSTLTFPRGGSILTFVATDRFGRTVTVVRSIFVP</sequence>
<name>A0A1F6DLD7_9BACT</name>